<evidence type="ECO:0000256" key="1">
    <source>
        <dbReference type="ARBA" id="ARBA00008416"/>
    </source>
</evidence>
<comment type="cofactor">
    <cofactor evidence="2">
        <name>Fe cation</name>
        <dbReference type="ChEBI" id="CHEBI:24875"/>
    </cofactor>
    <text evidence="2">Binds 1 Fe cation per subunit.</text>
</comment>
<dbReference type="CDD" id="cd20311">
    <property type="entry name" value="cupin_Yhhw_C"/>
    <property type="match status" value="1"/>
</dbReference>
<dbReference type="EMBL" id="JACHGW010000001">
    <property type="protein sequence ID" value="MBB6049064.1"/>
    <property type="molecule type" value="Genomic_DNA"/>
</dbReference>
<dbReference type="PANTHER" id="PTHR43212">
    <property type="entry name" value="QUERCETIN 2,3-DIOXYGENASE"/>
    <property type="match status" value="1"/>
</dbReference>
<evidence type="ECO:0000313" key="7">
    <source>
        <dbReference type="Proteomes" id="UP000520814"/>
    </source>
</evidence>
<dbReference type="InterPro" id="IPR014710">
    <property type="entry name" value="RmlC-like_jellyroll"/>
</dbReference>
<dbReference type="InterPro" id="IPR041602">
    <property type="entry name" value="Quercetinase_C"/>
</dbReference>
<dbReference type="PIRSF" id="PIRSF006232">
    <property type="entry name" value="Pirin"/>
    <property type="match status" value="1"/>
</dbReference>
<dbReference type="SUPFAM" id="SSF51182">
    <property type="entry name" value="RmlC-like cupins"/>
    <property type="match status" value="1"/>
</dbReference>
<proteinExistence type="inferred from homology"/>
<protein>
    <recommendedName>
        <fullName evidence="8">Pirin family protein</fullName>
    </recommendedName>
</protein>
<comment type="caution">
    <text evidence="6">The sequence shown here is derived from an EMBL/GenBank/DDBJ whole genome shotgun (WGS) entry which is preliminary data.</text>
</comment>
<dbReference type="AlphaFoldDB" id="A0A7W9SND5"/>
<keyword evidence="7" id="KW-1185">Reference proteome</keyword>
<evidence type="ECO:0000259" key="4">
    <source>
        <dbReference type="Pfam" id="PF02678"/>
    </source>
</evidence>
<dbReference type="Proteomes" id="UP000520814">
    <property type="component" value="Unassembled WGS sequence"/>
</dbReference>
<dbReference type="Gene3D" id="2.60.120.10">
    <property type="entry name" value="Jelly Rolls"/>
    <property type="match status" value="2"/>
</dbReference>
<feature type="domain" description="Pirin N-terminal" evidence="4">
    <location>
        <begin position="9"/>
        <end position="119"/>
    </location>
</feature>
<accession>A0A7W9SND5</accession>
<sequence length="232" mass="25501">MLTIRRSHERGHANRGWLDAYHSFSFNTYYDPTNMGFGPLRVINEDKFGPGRGFGMHPHEDMEIVTYVLSGSLAHEDNTGGKGVLKPGDIQRMSAGTGVYHSEYNASPTEWLHLFQIWIEPNVRGAAPRYGESHLPESAKRGKWAVVVSGTGRDGAMHIHQDAELLTTLLEPGEERSHTLADGRRAYVHIVTGEVSVNGEVLKAGDAARIEDETQLALVASAASEVLLFDLP</sequence>
<evidence type="ECO:0000256" key="3">
    <source>
        <dbReference type="RuleBase" id="RU003457"/>
    </source>
</evidence>
<evidence type="ECO:0000259" key="5">
    <source>
        <dbReference type="Pfam" id="PF17954"/>
    </source>
</evidence>
<gene>
    <name evidence="6" type="ORF">HNQ39_000826</name>
</gene>
<feature type="domain" description="Quercetin 2,3-dioxygenase C-terminal cupin" evidence="5">
    <location>
        <begin position="146"/>
        <end position="231"/>
    </location>
</feature>
<evidence type="ECO:0000256" key="2">
    <source>
        <dbReference type="PIRSR" id="PIRSR006232-1"/>
    </source>
</evidence>
<dbReference type="Pfam" id="PF02678">
    <property type="entry name" value="Pirin"/>
    <property type="match status" value="1"/>
</dbReference>
<reference evidence="6 7" key="1">
    <citation type="submission" date="2020-08" db="EMBL/GenBank/DDBJ databases">
        <title>Genomic Encyclopedia of Type Strains, Phase IV (KMG-IV): sequencing the most valuable type-strain genomes for metagenomic binning, comparative biology and taxonomic classification.</title>
        <authorList>
            <person name="Goeker M."/>
        </authorList>
    </citation>
    <scope>NUCLEOTIDE SEQUENCE [LARGE SCALE GENOMIC DNA]</scope>
    <source>
        <strain evidence="6 7">DSM 23562</strain>
    </source>
</reference>
<feature type="binding site" evidence="2">
    <location>
        <position position="57"/>
    </location>
    <ligand>
        <name>Fe cation</name>
        <dbReference type="ChEBI" id="CHEBI:24875"/>
    </ligand>
</feature>
<dbReference type="CDD" id="cd02910">
    <property type="entry name" value="cupin_Yhhw_N"/>
    <property type="match status" value="1"/>
</dbReference>
<evidence type="ECO:0008006" key="8">
    <source>
        <dbReference type="Google" id="ProtNLM"/>
    </source>
</evidence>
<dbReference type="Pfam" id="PF17954">
    <property type="entry name" value="Pirin_C_2"/>
    <property type="match status" value="1"/>
</dbReference>
<dbReference type="GO" id="GO:0046872">
    <property type="term" value="F:metal ion binding"/>
    <property type="evidence" value="ECO:0007669"/>
    <property type="project" value="UniProtKB-KW"/>
</dbReference>
<comment type="similarity">
    <text evidence="1 3">Belongs to the pirin family.</text>
</comment>
<organism evidence="6 7">
    <name type="scientific">Armatimonas rosea</name>
    <dbReference type="NCBI Taxonomy" id="685828"/>
    <lineage>
        <taxon>Bacteria</taxon>
        <taxon>Bacillati</taxon>
        <taxon>Armatimonadota</taxon>
        <taxon>Armatimonadia</taxon>
        <taxon>Armatimonadales</taxon>
        <taxon>Armatimonadaceae</taxon>
        <taxon>Armatimonas</taxon>
    </lineage>
</organism>
<dbReference type="InterPro" id="IPR011051">
    <property type="entry name" value="RmlC_Cupin_sf"/>
</dbReference>
<keyword evidence="2" id="KW-0408">Iron</keyword>
<dbReference type="RefSeq" id="WP_184192684.1">
    <property type="nucleotide sequence ID" value="NZ_JACHGW010000001.1"/>
</dbReference>
<feature type="binding site" evidence="2">
    <location>
        <position position="59"/>
    </location>
    <ligand>
        <name>Fe cation</name>
        <dbReference type="ChEBI" id="CHEBI:24875"/>
    </ligand>
</feature>
<feature type="binding site" evidence="2">
    <location>
        <position position="103"/>
    </location>
    <ligand>
        <name>Fe cation</name>
        <dbReference type="ChEBI" id="CHEBI:24875"/>
    </ligand>
</feature>
<dbReference type="InterPro" id="IPR012093">
    <property type="entry name" value="Pirin"/>
</dbReference>
<name>A0A7W9SND5_ARMRO</name>
<feature type="binding site" evidence="2">
    <location>
        <position position="101"/>
    </location>
    <ligand>
        <name>Fe cation</name>
        <dbReference type="ChEBI" id="CHEBI:24875"/>
    </ligand>
</feature>
<dbReference type="InterPro" id="IPR003829">
    <property type="entry name" value="Pirin_N_dom"/>
</dbReference>
<keyword evidence="2" id="KW-0479">Metal-binding</keyword>
<evidence type="ECO:0000313" key="6">
    <source>
        <dbReference type="EMBL" id="MBB6049064.1"/>
    </source>
</evidence>
<dbReference type="PANTHER" id="PTHR43212:SF3">
    <property type="entry name" value="QUERCETIN 2,3-DIOXYGENASE"/>
    <property type="match status" value="1"/>
</dbReference>